<evidence type="ECO:0000256" key="8">
    <source>
        <dbReference type="ARBA" id="ARBA00046341"/>
    </source>
</evidence>
<keyword evidence="4 10" id="KW-0479">Metal-binding</keyword>
<feature type="region of interest" description="Disordered" evidence="11">
    <location>
        <begin position="1359"/>
        <end position="1474"/>
    </location>
</feature>
<evidence type="ECO:0000256" key="3">
    <source>
        <dbReference type="ARBA" id="ARBA00022679"/>
    </source>
</evidence>
<dbReference type="GO" id="GO:0061630">
    <property type="term" value="F:ubiquitin protein ligase activity"/>
    <property type="evidence" value="ECO:0007669"/>
    <property type="project" value="UniProtKB-UniRule"/>
</dbReference>
<feature type="compositionally biased region" description="Basic and acidic residues" evidence="11">
    <location>
        <begin position="49"/>
        <end position="59"/>
    </location>
</feature>
<dbReference type="InterPro" id="IPR003126">
    <property type="entry name" value="Znf_UBR"/>
</dbReference>
<feature type="domain" description="UBR-type" evidence="12">
    <location>
        <begin position="259"/>
        <end position="330"/>
    </location>
</feature>
<comment type="pathway">
    <text evidence="2 10">Protein modification; protein ubiquitination.</text>
</comment>
<dbReference type="Pfam" id="PF18995">
    <property type="entry name" value="PRT6_C"/>
    <property type="match status" value="1"/>
</dbReference>
<dbReference type="STRING" id="431595.K3WDX6"/>
<organism evidence="13 14">
    <name type="scientific">Globisporangium ultimum (strain ATCC 200006 / CBS 805.95 / DAOM BR144)</name>
    <name type="common">Pythium ultimum</name>
    <dbReference type="NCBI Taxonomy" id="431595"/>
    <lineage>
        <taxon>Eukaryota</taxon>
        <taxon>Sar</taxon>
        <taxon>Stramenopiles</taxon>
        <taxon>Oomycota</taxon>
        <taxon>Peronosporomycetes</taxon>
        <taxon>Pythiales</taxon>
        <taxon>Pythiaceae</taxon>
        <taxon>Globisporangium</taxon>
    </lineage>
</organism>
<dbReference type="GO" id="GO:0008270">
    <property type="term" value="F:zinc ion binding"/>
    <property type="evidence" value="ECO:0007669"/>
    <property type="project" value="UniProtKB-UniRule"/>
</dbReference>
<feature type="compositionally biased region" description="Acidic residues" evidence="11">
    <location>
        <begin position="1452"/>
        <end position="1473"/>
    </location>
</feature>
<feature type="region of interest" description="Disordered" evidence="11">
    <location>
        <begin position="1506"/>
        <end position="1536"/>
    </location>
</feature>
<keyword evidence="5 10" id="KW-0863">Zinc-finger</keyword>
<reference evidence="13" key="3">
    <citation type="submission" date="2015-02" db="UniProtKB">
        <authorList>
            <consortium name="EnsemblProtists"/>
        </authorList>
    </citation>
    <scope>IDENTIFICATION</scope>
    <source>
        <strain evidence="13">DAOM BR144</strain>
    </source>
</reference>
<evidence type="ECO:0000256" key="1">
    <source>
        <dbReference type="ARBA" id="ARBA00000900"/>
    </source>
</evidence>
<dbReference type="eggNOG" id="KOG1139">
    <property type="taxonomic scope" value="Eukaryota"/>
</dbReference>
<feature type="compositionally biased region" description="Basic and acidic residues" evidence="11">
    <location>
        <begin position="1359"/>
        <end position="1372"/>
    </location>
</feature>
<dbReference type="FunFam" id="2.10.110.30:FF:000002">
    <property type="entry name" value="Putative e3 ubiquitin-protein ligase ubr3"/>
    <property type="match status" value="1"/>
</dbReference>
<dbReference type="Proteomes" id="UP000019132">
    <property type="component" value="Unassembled WGS sequence"/>
</dbReference>
<evidence type="ECO:0000256" key="4">
    <source>
        <dbReference type="ARBA" id="ARBA00022723"/>
    </source>
</evidence>
<dbReference type="EC" id="2.3.2.27" evidence="10"/>
<dbReference type="HOGENOM" id="CLU_001267_0_0_1"/>
<reference evidence="14" key="1">
    <citation type="journal article" date="2010" name="Genome Biol.">
        <title>Genome sequence of the necrotrophic plant pathogen Pythium ultimum reveals original pathogenicity mechanisms and effector repertoire.</title>
        <authorList>
            <person name="Levesque C.A."/>
            <person name="Brouwer H."/>
            <person name="Cano L."/>
            <person name="Hamilton J.P."/>
            <person name="Holt C."/>
            <person name="Huitema E."/>
            <person name="Raffaele S."/>
            <person name="Robideau G.P."/>
            <person name="Thines M."/>
            <person name="Win J."/>
            <person name="Zerillo M.M."/>
            <person name="Beakes G.W."/>
            <person name="Boore J.L."/>
            <person name="Busam D."/>
            <person name="Dumas B."/>
            <person name="Ferriera S."/>
            <person name="Fuerstenberg S.I."/>
            <person name="Gachon C.M."/>
            <person name="Gaulin E."/>
            <person name="Govers F."/>
            <person name="Grenville-Briggs L."/>
            <person name="Horner N."/>
            <person name="Hostetler J."/>
            <person name="Jiang R.H."/>
            <person name="Johnson J."/>
            <person name="Krajaejun T."/>
            <person name="Lin H."/>
            <person name="Meijer H.J."/>
            <person name="Moore B."/>
            <person name="Morris P."/>
            <person name="Phuntmart V."/>
            <person name="Puiu D."/>
            <person name="Shetty J."/>
            <person name="Stajich J.E."/>
            <person name="Tripathy S."/>
            <person name="Wawra S."/>
            <person name="van West P."/>
            <person name="Whitty B.R."/>
            <person name="Coutinho P.M."/>
            <person name="Henrissat B."/>
            <person name="Martin F."/>
            <person name="Thomas P.D."/>
            <person name="Tyler B.M."/>
            <person name="De Vries R.P."/>
            <person name="Kamoun S."/>
            <person name="Yandell M."/>
            <person name="Tisserat N."/>
            <person name="Buell C.R."/>
        </authorList>
    </citation>
    <scope>NUCLEOTIDE SEQUENCE</scope>
    <source>
        <strain evidence="14">DAOM:BR144</strain>
    </source>
</reference>
<evidence type="ECO:0000256" key="5">
    <source>
        <dbReference type="ARBA" id="ARBA00022771"/>
    </source>
</evidence>
<keyword evidence="7 10" id="KW-0862">Zinc</keyword>
<feature type="region of interest" description="Disordered" evidence="11">
    <location>
        <begin position="22"/>
        <end position="71"/>
    </location>
</feature>
<name>K3WDX6_GLOUD</name>
<evidence type="ECO:0000313" key="13">
    <source>
        <dbReference type="EnsemblProtists" id="PYU1_T003167"/>
    </source>
</evidence>
<dbReference type="InterPro" id="IPR044046">
    <property type="entry name" value="E3_ligase_UBR-like_C"/>
</dbReference>
<dbReference type="GO" id="GO:0071596">
    <property type="term" value="P:ubiquitin-dependent protein catabolic process via the N-end rule pathway"/>
    <property type="evidence" value="ECO:0007669"/>
    <property type="project" value="UniProtKB-UniRule"/>
</dbReference>
<dbReference type="OMA" id="DHMAYRC"/>
<keyword evidence="14" id="KW-1185">Reference proteome</keyword>
<evidence type="ECO:0000256" key="10">
    <source>
        <dbReference type="RuleBase" id="RU366018"/>
    </source>
</evidence>
<dbReference type="GO" id="GO:0000151">
    <property type="term" value="C:ubiquitin ligase complex"/>
    <property type="evidence" value="ECO:0007669"/>
    <property type="project" value="TreeGrafter"/>
</dbReference>
<proteinExistence type="inferred from homology"/>
<dbReference type="PROSITE" id="PS51157">
    <property type="entry name" value="ZF_UBR"/>
    <property type="match status" value="1"/>
</dbReference>
<dbReference type="EnsemblProtists" id="PYU1_T003167">
    <property type="protein sequence ID" value="PYU1_T003167"/>
    <property type="gene ID" value="PYU1_G003160"/>
</dbReference>
<dbReference type="InParanoid" id="K3WDX6"/>
<reference evidence="14" key="2">
    <citation type="submission" date="2010-04" db="EMBL/GenBank/DDBJ databases">
        <authorList>
            <person name="Buell R."/>
            <person name="Hamilton J."/>
            <person name="Hostetler J."/>
        </authorList>
    </citation>
    <scope>NUCLEOTIDE SEQUENCE [LARGE SCALE GENOMIC DNA]</scope>
    <source>
        <strain evidence="14">DAOM:BR144</strain>
    </source>
</reference>
<dbReference type="Gene3D" id="2.10.110.30">
    <property type="match status" value="1"/>
</dbReference>
<dbReference type="CDD" id="cd19673">
    <property type="entry name" value="UBR-box_UBR3"/>
    <property type="match status" value="1"/>
</dbReference>
<feature type="compositionally biased region" description="Basic and acidic residues" evidence="11">
    <location>
        <begin position="1527"/>
        <end position="1536"/>
    </location>
</feature>
<dbReference type="EMBL" id="GL376603">
    <property type="status" value="NOT_ANNOTATED_CDS"/>
    <property type="molecule type" value="Genomic_DNA"/>
</dbReference>
<dbReference type="InterPro" id="IPR039164">
    <property type="entry name" value="UBR1-like"/>
</dbReference>
<keyword evidence="3 10" id="KW-0808">Transferase</keyword>
<evidence type="ECO:0000259" key="12">
    <source>
        <dbReference type="PROSITE" id="PS51157"/>
    </source>
</evidence>
<keyword evidence="6 10" id="KW-0833">Ubl conjugation pathway</keyword>
<feature type="compositionally biased region" description="Low complexity" evidence="11">
    <location>
        <begin position="22"/>
        <end position="36"/>
    </location>
</feature>
<evidence type="ECO:0000256" key="7">
    <source>
        <dbReference type="ARBA" id="ARBA00022833"/>
    </source>
</evidence>
<comment type="function">
    <text evidence="10">Ubiquitin ligase protein which is a component of the N-end rule pathway. Recognizes and binds to proteins bearing specific N-terminal residues that are destabilizing according to the N-end rule, leading to their ubiquitination and subsequent degradation.</text>
</comment>
<dbReference type="VEuPathDB" id="FungiDB:PYU1_G003160"/>
<feature type="zinc finger region" description="UBR-type" evidence="9">
    <location>
        <begin position="259"/>
        <end position="330"/>
    </location>
</feature>
<evidence type="ECO:0000256" key="9">
    <source>
        <dbReference type="PROSITE-ProRule" id="PRU00508"/>
    </source>
</evidence>
<feature type="compositionally biased region" description="Low complexity" evidence="11">
    <location>
        <begin position="1515"/>
        <end position="1526"/>
    </location>
</feature>
<protein>
    <recommendedName>
        <fullName evidence="10">E3 ubiquitin-protein ligase</fullName>
        <ecNumber evidence="10">2.3.2.27</ecNumber>
    </recommendedName>
</protein>
<sequence>MASGGGDVALFRALEEPKADAAAASAALVGDAAASGAREDDSTELAEGAAERSAGDAELQKQQQQRATEQKKNEARILSQLLLLFCVKRSDTPSGKPPAFNVSYVVEGEERDGHKENDEEAATSRELALVREFLNASKASQNKIAQSLFVLQPSLIDSFAPILEFFIRIIIVAHADSHAGPTEILQTHHTDAHENATTRIQSPRYCTWTHNGHVNCVKMEKHDSNASDTADTTSETTTFHFPVDFHACLVSKYGSVKRSKCEEVWHGDHMAYRCRTCGLSDSSCMCLGCFNPDDHEGHDYRVYRCSSGGCCDCGDPLAWRPEGFCKKHSAAVSESAKSLLDMPIGELEDDVVKLLVRRTVGFCVNVLREVYLFCLRPGGAYDSDPFYPMRGLPKTGRRRNSFPDIIQVYLERVQQALAWLQMLATSCVRYRDIVSLIFFEPLPADFQLDPPIPAHHYHGHATMDESQIHKGNDHRQQSNDAHELDGSAAVHEPSNLLILDVFLKAGVLLPVETCDALGVLYLKLLFDHPFKQKYTCHFVEWYPYYIDLFLKASEENNEDGMRNLSRFIDRLFCQLFHSTAQLQELESLFSTTHIQSMYRQRRPRLSPVSSHTSCVEWLMLFLLEKLNGLFKSALRVETIEVKRRRKDHSSAEDSESTVLQYVVDCGRNVFKKRIYARLCSDLRTLLVHPQIAAHAILHSFHNTDGAMILSEKSVYWELVQAFKLLQQMDLQQRHIHQHIEYESQNWTFAFVVDYEVNLLLNAFLSGIPYCFSTSELLESSPIALPAPFNPRETLTFDRIALARALLEPVQKTVLSWTHRSGCPEWSADGECTGSTHVEKMDDLLEYYEGNPSSLEVPMKKSFHLPLHHMLASLVHSLSVVIQPRNETEWKQLFNLKSVEQDSRHEEPIDNELEFALTLSEYPLRVCFFTREVKAGLWVRNGNSMWQQLIHYYSKHWRFYGVHSDLYLCQLSALIAPRGTFTRFFLHQFPFGLHESSVFRVTRGGDLPESDDNADESKQAQEVRHEIELTEEMFRLLLQILLSPVKMATSAASVESATWLLEREMMHWLSLGPFTRSEVIMRTDMKLVEQFKQLPGHPWSQLEEEEILTQVLESVGVYEDASTTGSALSSGTNILGFGLKMSGSWKLKPDLWSKISPFFECFTPSEAQQCEQNIRNRSPSVQNSASDLPTQVIPVLPDLPGAALQMHAILADKLFNAPYLVGALFIILLKWKQQNDTNHKPSNGVVSENLLLAALQCVYIGMTLLQDHESREANDKGIDGPVSQSGVDAVPAVDIGIKDVVSSFGEEVSFSTNLCTSVHTGESTSASLLSLLMELASEETSQKEVKAIAQQTLRLAEEKSPRCRSTLARERARIASQTRNSVGAAGTGAGNGTSSNDERTRQAKEMMRQRQQMILEKMRSKQMQFLSSHGEAKPEGNSSDEASKSVSGGNVSDDTESDAIGDDGFDDDEEEDEWGFPTGQIDVHLYLDHVSSAIALACDKEKNIYDRRQKLRRSSRSSSTSSMSGRTSDQHSERFSCDEGKEEAEECGLCRMPCEASSSSPSSFGFIGMILPTSAPQKLREAHRMSTPAFPSVRLTKVNASGEPVSIQLPDATIWSCGHPVHHECLKSYLSTLWGNKNNRSPTEMLNGEDRLLSERDMEFQCPVCRRLSNCLVPSVSQGHLQRDQKRSSFYRSLRGFDDCEEEESKDEDLQDSLLFVKWINSQMSFCDDSPVVKRRKSRSLSYLRSRLSSSSSERKRANTTERHVDRFYNEITLRSLRAAMQLPLLMSGEIEDESQVQTEIEDAANILGVVLPAWQIFVRSLEIQVDLVEEEKLLLGIKSVDKQRMQSMRYLADVAVSASAISAQNSLSWTVIDVPHESKFDVVMSKLNGILFGHQVLFEEDETVNKAAKSSEFLLALPVLCHPDLFSFFITRVLWRQGLQTSSTTLPNVAVIELASEVFFLARVVVTARVLQSLCCIRLQTDYTDESAAEDDPVDETQGAGDGFDRVQSIKDAYRWVSQLLAHCKLVDHRNPSSNVKQKQWNASDVEEEMSAMCLPLVKRMLLLMEVVLPSSCAKPDATELDEDMCAVCDGLFHHSLTAQPESEFTGSKSYELEKYLRRLHLPPLRLFFHLQTFSQDQRGLCELWGAQLQAKAAVLRQQQIQQCYDEAESIARPHDGNLFSSLMHLNETMASKSPQRLIISLPRIYMNLFMMYNDKPRGICQQCNQLPQHPAICLFCGVVLCCFSPCCESARGNIGECSQHAQTCGLGFGAFLLLRACTVILFLGNERRCVWGSVYVDKNGEEDPYLRRGKTLYLDESRLLALETLLLSHGFAQNTAILANTSRRDGRRY</sequence>
<feature type="compositionally biased region" description="Basic and acidic residues" evidence="11">
    <location>
        <begin position="1395"/>
        <end position="1407"/>
    </location>
</feature>
<feature type="compositionally biased region" description="Polar residues" evidence="11">
    <location>
        <begin position="1435"/>
        <end position="1451"/>
    </location>
</feature>
<comment type="catalytic activity">
    <reaction evidence="1 10">
        <text>S-ubiquitinyl-[E2 ubiquitin-conjugating enzyme]-L-cysteine + [acceptor protein]-L-lysine = [E2 ubiquitin-conjugating enzyme]-L-cysteine + N(6)-ubiquitinyl-[acceptor protein]-L-lysine.</text>
        <dbReference type="EC" id="2.3.2.27"/>
    </reaction>
</comment>
<dbReference type="SMART" id="SM00396">
    <property type="entry name" value="ZnF_UBR1"/>
    <property type="match status" value="1"/>
</dbReference>
<dbReference type="PANTHER" id="PTHR21497:SF24">
    <property type="entry name" value="E3 UBIQUITIN-PROTEIN LIGASE UBR1"/>
    <property type="match status" value="1"/>
</dbReference>
<accession>K3WDX6</accession>
<dbReference type="UniPathway" id="UPA00143"/>
<evidence type="ECO:0000256" key="6">
    <source>
        <dbReference type="ARBA" id="ARBA00022786"/>
    </source>
</evidence>
<dbReference type="eggNOG" id="KOG1140">
    <property type="taxonomic scope" value="Eukaryota"/>
</dbReference>
<dbReference type="Pfam" id="PF02207">
    <property type="entry name" value="zf-UBR"/>
    <property type="match status" value="1"/>
</dbReference>
<dbReference type="GO" id="GO:0016567">
    <property type="term" value="P:protein ubiquitination"/>
    <property type="evidence" value="ECO:0007669"/>
    <property type="project" value="UniProtKB-UniRule"/>
</dbReference>
<evidence type="ECO:0000256" key="2">
    <source>
        <dbReference type="ARBA" id="ARBA00004906"/>
    </source>
</evidence>
<dbReference type="GO" id="GO:0005737">
    <property type="term" value="C:cytoplasm"/>
    <property type="evidence" value="ECO:0007669"/>
    <property type="project" value="TreeGrafter"/>
</dbReference>
<evidence type="ECO:0000256" key="11">
    <source>
        <dbReference type="SAM" id="MobiDB-lite"/>
    </source>
</evidence>
<dbReference type="PANTHER" id="PTHR21497">
    <property type="entry name" value="UBIQUITIN LIGASE E3 ALPHA-RELATED"/>
    <property type="match status" value="1"/>
</dbReference>
<evidence type="ECO:0000313" key="14">
    <source>
        <dbReference type="Proteomes" id="UP000019132"/>
    </source>
</evidence>
<comment type="similarity">
    <text evidence="8 10">Belongs to the E3 ubiquitin-protein ligase UBR1-like family.</text>
</comment>